<dbReference type="Proteomes" id="UP000856143">
    <property type="component" value="Unassembled WGS sequence"/>
</dbReference>
<evidence type="ECO:0000313" key="2">
    <source>
        <dbReference type="EMBL" id="HAT1680542.1"/>
    </source>
</evidence>
<gene>
    <name evidence="2" type="ORF">I8Y21_001155</name>
</gene>
<name>A0AAN5L5G4_KLEOX</name>
<dbReference type="AlphaFoldDB" id="A0AAN5L5G4"/>
<protein>
    <submittedName>
        <fullName evidence="2">Uncharacterized protein</fullName>
    </submittedName>
</protein>
<accession>A0AAN5L5G4</accession>
<comment type="caution">
    <text evidence="2">The sequence shown here is derived from an EMBL/GenBank/DDBJ whole genome shotgun (WGS) entry which is preliminary data.</text>
</comment>
<dbReference type="EMBL" id="DACSEO010000009">
    <property type="protein sequence ID" value="HAT1680542.1"/>
    <property type="molecule type" value="Genomic_DNA"/>
</dbReference>
<keyword evidence="1" id="KW-0472">Membrane</keyword>
<sequence>MFLMSAESAPDDSNPDRNYSRLLSGLLSMCLMVFPFVLASFSGVGIPFCCGFVRFIIPEGLAGDFLRDGDHE</sequence>
<proteinExistence type="predicted"/>
<evidence type="ECO:0000256" key="1">
    <source>
        <dbReference type="SAM" id="Phobius"/>
    </source>
</evidence>
<keyword evidence="1" id="KW-0812">Transmembrane</keyword>
<organism evidence="2 3">
    <name type="scientific">Klebsiella oxytoca</name>
    <dbReference type="NCBI Taxonomy" id="571"/>
    <lineage>
        <taxon>Bacteria</taxon>
        <taxon>Pseudomonadati</taxon>
        <taxon>Pseudomonadota</taxon>
        <taxon>Gammaproteobacteria</taxon>
        <taxon>Enterobacterales</taxon>
        <taxon>Enterobacteriaceae</taxon>
        <taxon>Klebsiella/Raoultella group</taxon>
        <taxon>Klebsiella</taxon>
    </lineage>
</organism>
<keyword evidence="1" id="KW-1133">Transmembrane helix</keyword>
<reference evidence="2" key="1">
    <citation type="journal article" date="2018" name="Genome Biol.">
        <title>SKESA: strategic k-mer extension for scrupulous assemblies.</title>
        <authorList>
            <person name="Souvorov A."/>
            <person name="Agarwala R."/>
            <person name="Lipman D.J."/>
        </authorList>
    </citation>
    <scope>NUCLEOTIDE SEQUENCE</scope>
    <source>
        <strain evidence="2">R404</strain>
    </source>
</reference>
<evidence type="ECO:0000313" key="3">
    <source>
        <dbReference type="Proteomes" id="UP000856143"/>
    </source>
</evidence>
<feature type="transmembrane region" description="Helical" evidence="1">
    <location>
        <begin position="26"/>
        <end position="57"/>
    </location>
</feature>
<reference evidence="2" key="2">
    <citation type="submission" date="2020-11" db="EMBL/GenBank/DDBJ databases">
        <authorList>
            <consortium name="NCBI Pathogen Detection Project"/>
        </authorList>
    </citation>
    <scope>NUCLEOTIDE SEQUENCE</scope>
    <source>
        <strain evidence="2">R404</strain>
    </source>
</reference>